<evidence type="ECO:0000256" key="1">
    <source>
        <dbReference type="SAM" id="Coils"/>
    </source>
</evidence>
<feature type="compositionally biased region" description="Basic residues" evidence="2">
    <location>
        <begin position="341"/>
        <end position="354"/>
    </location>
</feature>
<feature type="compositionally biased region" description="Polar residues" evidence="2">
    <location>
        <begin position="170"/>
        <end position="203"/>
    </location>
</feature>
<accession>A0A9N8DCP7</accession>
<comment type="caution">
    <text evidence="3">The sequence shown here is derived from an EMBL/GenBank/DDBJ whole genome shotgun (WGS) entry which is preliminary data.</text>
</comment>
<feature type="compositionally biased region" description="Polar residues" evidence="2">
    <location>
        <begin position="1"/>
        <end position="17"/>
    </location>
</feature>
<keyword evidence="4" id="KW-1185">Reference proteome</keyword>
<keyword evidence="1" id="KW-0175">Coiled coil</keyword>
<protein>
    <submittedName>
        <fullName evidence="3">Uncharacterized protein</fullName>
    </submittedName>
</protein>
<dbReference type="AlphaFoldDB" id="A0A9N8DCP7"/>
<dbReference type="EMBL" id="CAICTM010000035">
    <property type="protein sequence ID" value="CAB9498316.1"/>
    <property type="molecule type" value="Genomic_DNA"/>
</dbReference>
<feature type="compositionally biased region" description="Polar residues" evidence="2">
    <location>
        <begin position="449"/>
        <end position="476"/>
    </location>
</feature>
<evidence type="ECO:0000313" key="4">
    <source>
        <dbReference type="Proteomes" id="UP001153069"/>
    </source>
</evidence>
<feature type="compositionally biased region" description="Polar residues" evidence="2">
    <location>
        <begin position="107"/>
        <end position="116"/>
    </location>
</feature>
<feature type="region of interest" description="Disordered" evidence="2">
    <location>
        <begin position="1"/>
        <end position="282"/>
    </location>
</feature>
<dbReference type="Proteomes" id="UP001153069">
    <property type="component" value="Unassembled WGS sequence"/>
</dbReference>
<feature type="coiled-coil region" evidence="1">
    <location>
        <begin position="533"/>
        <end position="560"/>
    </location>
</feature>
<feature type="compositionally biased region" description="Polar residues" evidence="2">
    <location>
        <begin position="379"/>
        <end position="432"/>
    </location>
</feature>
<evidence type="ECO:0000256" key="2">
    <source>
        <dbReference type="SAM" id="MobiDB-lite"/>
    </source>
</evidence>
<feature type="compositionally biased region" description="Low complexity" evidence="2">
    <location>
        <begin position="143"/>
        <end position="164"/>
    </location>
</feature>
<proteinExistence type="predicted"/>
<feature type="compositionally biased region" description="Basic and acidic residues" evidence="2">
    <location>
        <begin position="204"/>
        <end position="221"/>
    </location>
</feature>
<sequence>MVTTRSGKLSIGTPNSVKQKKKRQNNKKKKSPAKATTVNGNDENVLPNLRQVQPKRNDHDNALQKKKKSPPNSGTKTQVNRKMQGNTKNREVHSSPRPADSPGATGGSSKTTTETAGTPVRDVTLQDGKPEARSTMMAGKDGTPTSETKTTSTPEACTTKTTPTVGTADRNATVQDKTPEATVTTSKTTGKDNNSTPTRATKTTSKDSSPDHDDTLQDGKTDTSGTSDAPSKKRNRAEQPTAIVGKETTPVNKRRKTTFSDSVDAKDTAPKNDDAGYASDDTCRISNSTVKLAIKRSSSLCKAKNTGTTRGKKSVSFGPLPAQKASKKKDVTFSVGTPLKSTKRRTGTPHKLPKARGTSLFETTPGRKSSAVDPASIKVSATGSTTPQKKSSDATASRAKSYSGATATTFSFGTPQKTPVSKKSDASATTTPRGAKPYSGATAPKSPDVRTTFSFGTPQKTPVSTTTPRGATSFDPSTPRFKTPTRKPKGTGATPAKSPMSSATKAEQLQRLKILSGKIGHLQQKTESRKDQIKAKKLKQAELEEKMEVLRGDLNKLNTEQQDDRGKLAWYSRKKASIERQMAFESRSPFPSASKKRVIRMDSDGGDLDTLLANNKASVKKSKGVASLKDEGSNSSQTSRASDATVIPSNFTASF</sequence>
<feature type="region of interest" description="Disordered" evidence="2">
    <location>
        <begin position="619"/>
        <end position="655"/>
    </location>
</feature>
<evidence type="ECO:0000313" key="3">
    <source>
        <dbReference type="EMBL" id="CAB9498316.1"/>
    </source>
</evidence>
<organism evidence="3 4">
    <name type="scientific">Seminavis robusta</name>
    <dbReference type="NCBI Taxonomy" id="568900"/>
    <lineage>
        <taxon>Eukaryota</taxon>
        <taxon>Sar</taxon>
        <taxon>Stramenopiles</taxon>
        <taxon>Ochrophyta</taxon>
        <taxon>Bacillariophyta</taxon>
        <taxon>Bacillariophyceae</taxon>
        <taxon>Bacillariophycidae</taxon>
        <taxon>Naviculales</taxon>
        <taxon>Naviculaceae</taxon>
        <taxon>Seminavis</taxon>
    </lineage>
</organism>
<feature type="compositionally biased region" description="Polar residues" evidence="2">
    <location>
        <begin position="70"/>
        <end position="87"/>
    </location>
</feature>
<gene>
    <name evidence="3" type="ORF">SEMRO_35_G022490.1</name>
</gene>
<feature type="region of interest" description="Disordered" evidence="2">
    <location>
        <begin position="301"/>
        <end position="506"/>
    </location>
</feature>
<feature type="compositionally biased region" description="Polar residues" evidence="2">
    <location>
        <begin position="633"/>
        <end position="655"/>
    </location>
</feature>
<feature type="compositionally biased region" description="Basic residues" evidence="2">
    <location>
        <begin position="18"/>
        <end position="32"/>
    </location>
</feature>
<reference evidence="3" key="1">
    <citation type="submission" date="2020-06" db="EMBL/GenBank/DDBJ databases">
        <authorList>
            <consortium name="Plant Systems Biology data submission"/>
        </authorList>
    </citation>
    <scope>NUCLEOTIDE SEQUENCE</scope>
    <source>
        <strain evidence="3">D6</strain>
    </source>
</reference>
<feature type="compositionally biased region" description="Basic and acidic residues" evidence="2">
    <location>
        <begin position="263"/>
        <end position="274"/>
    </location>
</feature>
<name>A0A9N8DCP7_9STRA</name>